<protein>
    <submittedName>
        <fullName evidence="1">Uncharacterized protein</fullName>
    </submittedName>
</protein>
<proteinExistence type="predicted"/>
<comment type="caution">
    <text evidence="1">The sequence shown here is derived from an EMBL/GenBank/DDBJ whole genome shotgun (WGS) entry which is preliminary data.</text>
</comment>
<evidence type="ECO:0000313" key="1">
    <source>
        <dbReference type="EMBL" id="GFT00222.1"/>
    </source>
</evidence>
<reference evidence="1" key="1">
    <citation type="submission" date="2020-08" db="EMBL/GenBank/DDBJ databases">
        <title>Multicomponent nature underlies the extraordinary mechanical properties of spider dragline silk.</title>
        <authorList>
            <person name="Kono N."/>
            <person name="Nakamura H."/>
            <person name="Mori M."/>
            <person name="Yoshida Y."/>
            <person name="Ohtoshi R."/>
            <person name="Malay A.D."/>
            <person name="Moran D.A.P."/>
            <person name="Tomita M."/>
            <person name="Numata K."/>
            <person name="Arakawa K."/>
        </authorList>
    </citation>
    <scope>NUCLEOTIDE SEQUENCE</scope>
</reference>
<sequence length="88" mass="9592">MCASTSENGLLRTRLGASPLSLTQDLFEKRFLCFFSASLKSVIGGASCLEESSSSSGRPLFSLLLSRLCLWDSSVQDFFKDSTCLKIV</sequence>
<gene>
    <name evidence="1" type="ORF">NPIL_392451</name>
</gene>
<dbReference type="AlphaFoldDB" id="A0A8X6TEE7"/>
<evidence type="ECO:0000313" key="2">
    <source>
        <dbReference type="Proteomes" id="UP000887013"/>
    </source>
</evidence>
<name>A0A8X6TEE7_NEPPI</name>
<organism evidence="1 2">
    <name type="scientific">Nephila pilipes</name>
    <name type="common">Giant wood spider</name>
    <name type="synonym">Nephila maculata</name>
    <dbReference type="NCBI Taxonomy" id="299642"/>
    <lineage>
        <taxon>Eukaryota</taxon>
        <taxon>Metazoa</taxon>
        <taxon>Ecdysozoa</taxon>
        <taxon>Arthropoda</taxon>
        <taxon>Chelicerata</taxon>
        <taxon>Arachnida</taxon>
        <taxon>Araneae</taxon>
        <taxon>Araneomorphae</taxon>
        <taxon>Entelegynae</taxon>
        <taxon>Araneoidea</taxon>
        <taxon>Nephilidae</taxon>
        <taxon>Nephila</taxon>
    </lineage>
</organism>
<accession>A0A8X6TEE7</accession>
<dbReference type="EMBL" id="BMAW01006734">
    <property type="protein sequence ID" value="GFT00222.1"/>
    <property type="molecule type" value="Genomic_DNA"/>
</dbReference>
<keyword evidence="2" id="KW-1185">Reference proteome</keyword>
<dbReference type="Proteomes" id="UP000887013">
    <property type="component" value="Unassembled WGS sequence"/>
</dbReference>